<dbReference type="GO" id="GO:0016747">
    <property type="term" value="F:acyltransferase activity, transferring groups other than amino-acyl groups"/>
    <property type="evidence" value="ECO:0007669"/>
    <property type="project" value="InterPro"/>
</dbReference>
<organism evidence="2 3">
    <name type="scientific">Acaryochloris marina (strain MBIC 11017)</name>
    <dbReference type="NCBI Taxonomy" id="329726"/>
    <lineage>
        <taxon>Bacteria</taxon>
        <taxon>Bacillati</taxon>
        <taxon>Cyanobacteriota</taxon>
        <taxon>Cyanophyceae</taxon>
        <taxon>Acaryochloridales</taxon>
        <taxon>Acaryochloridaceae</taxon>
        <taxon>Acaryochloris</taxon>
    </lineage>
</organism>
<dbReference type="HOGENOM" id="CLU_013985_3_4_3"/>
<dbReference type="SUPFAM" id="SSF55729">
    <property type="entry name" value="Acyl-CoA N-acyltransferases (Nat)"/>
    <property type="match status" value="1"/>
</dbReference>
<dbReference type="Gene3D" id="3.40.630.30">
    <property type="match status" value="1"/>
</dbReference>
<dbReference type="Pfam" id="PF13302">
    <property type="entry name" value="Acetyltransf_3"/>
    <property type="match status" value="1"/>
</dbReference>
<dbReference type="RefSeq" id="WP_012164249.1">
    <property type="nucleotide sequence ID" value="NC_009925.1"/>
</dbReference>
<reference evidence="2 3" key="1">
    <citation type="journal article" date="2008" name="Proc. Natl. Acad. Sci. U.S.A.">
        <title>Niche adaptation and genome expansion in the chlorophyll d-producing cyanobacterium Acaryochloris marina.</title>
        <authorList>
            <person name="Swingley W.D."/>
            <person name="Chen M."/>
            <person name="Cheung P.C."/>
            <person name="Conrad A.L."/>
            <person name="Dejesa L.C."/>
            <person name="Hao J."/>
            <person name="Honchak B.M."/>
            <person name="Karbach L.E."/>
            <person name="Kurdoglu A."/>
            <person name="Lahiri S."/>
            <person name="Mastrian S.D."/>
            <person name="Miyashita H."/>
            <person name="Page L."/>
            <person name="Ramakrishna P."/>
            <person name="Satoh S."/>
            <person name="Sattley W.M."/>
            <person name="Shimada Y."/>
            <person name="Taylor H.L."/>
            <person name="Tomo T."/>
            <person name="Tsuchiya T."/>
            <person name="Wang Z.T."/>
            <person name="Raymond J."/>
            <person name="Mimuro M."/>
            <person name="Blankenship R.E."/>
            <person name="Touchman J.W."/>
        </authorList>
    </citation>
    <scope>NUCLEOTIDE SEQUENCE [LARGE SCALE GENOMIC DNA]</scope>
    <source>
        <strain evidence="3">MBIC 11017</strain>
    </source>
</reference>
<dbReference type="PANTHER" id="PTHR43328:SF1">
    <property type="entry name" value="N-ACETYLTRANSFERASE DOMAIN-CONTAINING PROTEIN"/>
    <property type="match status" value="1"/>
</dbReference>
<gene>
    <name evidence="2" type="ordered locus">AM1_3900</name>
</gene>
<dbReference type="PANTHER" id="PTHR43328">
    <property type="entry name" value="ACETYLTRANSFERASE-RELATED"/>
    <property type="match status" value="1"/>
</dbReference>
<name>B0C865_ACAM1</name>
<keyword evidence="2" id="KW-0808">Transferase</keyword>
<protein>
    <submittedName>
        <fullName evidence="2">Acetyltransferase, gnat family</fullName>
    </submittedName>
</protein>
<sequence>MLTLRDYANSDIEALVALANNKLVSRFLVYTFPYPYTRADAEWWIAEGVTAEGDITKVIEYNGQFVGSVGITRKTGWRDHLAEIGYWLGEPYWGKGIATQAVHQMTKYAFSDLRLQKLYAPILAPNQASMRVVEKCGYELEGVLKREVFKDGQYYDIHHFANVLKI</sequence>
<dbReference type="eggNOG" id="COG1670">
    <property type="taxonomic scope" value="Bacteria"/>
</dbReference>
<accession>B0C865</accession>
<dbReference type="InterPro" id="IPR000182">
    <property type="entry name" value="GNAT_dom"/>
</dbReference>
<dbReference type="KEGG" id="amr:AM1_3900"/>
<evidence type="ECO:0000313" key="2">
    <source>
        <dbReference type="EMBL" id="ABW28885.1"/>
    </source>
</evidence>
<feature type="domain" description="N-acetyltransferase" evidence="1">
    <location>
        <begin position="2"/>
        <end position="161"/>
    </location>
</feature>
<dbReference type="STRING" id="329726.AM1_3900"/>
<keyword evidence="3" id="KW-1185">Reference proteome</keyword>
<dbReference type="InterPro" id="IPR016181">
    <property type="entry name" value="Acyl_CoA_acyltransferase"/>
</dbReference>
<dbReference type="PROSITE" id="PS51186">
    <property type="entry name" value="GNAT"/>
    <property type="match status" value="1"/>
</dbReference>
<evidence type="ECO:0000259" key="1">
    <source>
        <dbReference type="PROSITE" id="PS51186"/>
    </source>
</evidence>
<dbReference type="OrthoDB" id="9785602at2"/>
<dbReference type="Proteomes" id="UP000000268">
    <property type="component" value="Chromosome"/>
</dbReference>
<evidence type="ECO:0000313" key="3">
    <source>
        <dbReference type="Proteomes" id="UP000000268"/>
    </source>
</evidence>
<dbReference type="AlphaFoldDB" id="B0C865"/>
<dbReference type="EMBL" id="CP000828">
    <property type="protein sequence ID" value="ABW28885.1"/>
    <property type="molecule type" value="Genomic_DNA"/>
</dbReference>
<proteinExistence type="predicted"/>